<dbReference type="Pfam" id="PF01048">
    <property type="entry name" value="PNP_UDP_1"/>
    <property type="match status" value="1"/>
</dbReference>
<dbReference type="CDD" id="cd09008">
    <property type="entry name" value="MTAN"/>
    <property type="match status" value="1"/>
</dbReference>
<name>A0AA43RL04_9ACTN</name>
<keyword evidence="5" id="KW-0486">Methionine biosynthesis</keyword>
<dbReference type="NCBIfam" id="TIGR01704">
    <property type="entry name" value="MTA_SAH-Nsdase"/>
    <property type="match status" value="1"/>
</dbReference>
<dbReference type="NCBIfam" id="NF004079">
    <property type="entry name" value="PRK05584.1"/>
    <property type="match status" value="1"/>
</dbReference>
<keyword evidence="8" id="KW-1185">Reference proteome</keyword>
<dbReference type="EMBL" id="JAUMVS010000286">
    <property type="protein sequence ID" value="MDO4842736.1"/>
    <property type="molecule type" value="Genomic_DNA"/>
</dbReference>
<keyword evidence="7" id="KW-0326">Glycosidase</keyword>
<evidence type="ECO:0000259" key="6">
    <source>
        <dbReference type="Pfam" id="PF01048"/>
    </source>
</evidence>
<dbReference type="GO" id="GO:0019284">
    <property type="term" value="P:L-methionine salvage from S-adenosylmethionine"/>
    <property type="evidence" value="ECO:0007669"/>
    <property type="project" value="TreeGrafter"/>
</dbReference>
<evidence type="ECO:0000313" key="8">
    <source>
        <dbReference type="Proteomes" id="UP001168575"/>
    </source>
</evidence>
<dbReference type="GO" id="GO:0008782">
    <property type="term" value="F:adenosylhomocysteine nucleosidase activity"/>
    <property type="evidence" value="ECO:0007669"/>
    <property type="project" value="UniProtKB-EC"/>
</dbReference>
<accession>A0AA43RL04</accession>
<evidence type="ECO:0000256" key="5">
    <source>
        <dbReference type="ARBA" id="ARBA00023167"/>
    </source>
</evidence>
<keyword evidence="4 7" id="KW-0378">Hydrolase</keyword>
<dbReference type="GO" id="GO:0009164">
    <property type="term" value="P:nucleoside catabolic process"/>
    <property type="evidence" value="ECO:0007669"/>
    <property type="project" value="InterPro"/>
</dbReference>
<evidence type="ECO:0000256" key="1">
    <source>
        <dbReference type="ARBA" id="ARBA00004945"/>
    </source>
</evidence>
<dbReference type="SUPFAM" id="SSF53167">
    <property type="entry name" value="Purine and uridine phosphorylases"/>
    <property type="match status" value="1"/>
</dbReference>
<dbReference type="EC" id="3.2.2.9" evidence="2"/>
<dbReference type="GO" id="GO:0019509">
    <property type="term" value="P:L-methionine salvage from methylthioadenosine"/>
    <property type="evidence" value="ECO:0007669"/>
    <property type="project" value="InterPro"/>
</dbReference>
<evidence type="ECO:0000256" key="2">
    <source>
        <dbReference type="ARBA" id="ARBA00011974"/>
    </source>
</evidence>
<dbReference type="PANTHER" id="PTHR46832">
    <property type="entry name" value="5'-METHYLTHIOADENOSINE/S-ADENOSYLHOMOCYSTEINE NUCLEOSIDASE"/>
    <property type="match status" value="1"/>
</dbReference>
<comment type="pathway">
    <text evidence="1">Amino-acid biosynthesis; L-methionine biosynthesis via salvage pathway; S-methyl-5-thio-alpha-D-ribose 1-phosphate from S-methyl-5'-thioadenosine (hydrolase route): step 1/2.</text>
</comment>
<dbReference type="InterPro" id="IPR000845">
    <property type="entry name" value="Nucleoside_phosphorylase_d"/>
</dbReference>
<organism evidence="7 8">
    <name type="scientific">Phoenicibacter congonensis</name>
    <dbReference type="NCBI Taxonomy" id="1944646"/>
    <lineage>
        <taxon>Bacteria</taxon>
        <taxon>Bacillati</taxon>
        <taxon>Actinomycetota</taxon>
        <taxon>Coriobacteriia</taxon>
        <taxon>Eggerthellales</taxon>
        <taxon>Eggerthellaceae</taxon>
        <taxon>Phoenicibacter</taxon>
    </lineage>
</organism>
<reference evidence="7" key="1">
    <citation type="submission" date="2023-07" db="EMBL/GenBank/DDBJ databases">
        <title>Between Cages and Wild: Unraveling the Impact of Captivity on Animal Microbiomes and Antimicrobial Resistance.</title>
        <authorList>
            <person name="Schmartz G.P."/>
            <person name="Rehner J."/>
            <person name="Schuff M.J."/>
            <person name="Becker S.L."/>
            <person name="Kravczyk M."/>
            <person name="Gurevich A."/>
            <person name="Francke R."/>
            <person name="Mueller R."/>
            <person name="Keller V."/>
            <person name="Keller A."/>
        </authorList>
    </citation>
    <scope>NUCLEOTIDE SEQUENCE</scope>
    <source>
        <strain evidence="7">S12M_St_49</strain>
    </source>
</reference>
<proteinExistence type="predicted"/>
<dbReference type="GO" id="GO:0005829">
    <property type="term" value="C:cytosol"/>
    <property type="evidence" value="ECO:0007669"/>
    <property type="project" value="TreeGrafter"/>
</dbReference>
<dbReference type="InterPro" id="IPR035994">
    <property type="entry name" value="Nucleoside_phosphorylase_sf"/>
</dbReference>
<dbReference type="PANTHER" id="PTHR46832:SF1">
    <property type="entry name" value="5'-METHYLTHIOADENOSINE_S-ADENOSYLHOMOCYSTEINE NUCLEOSIDASE"/>
    <property type="match status" value="1"/>
</dbReference>
<feature type="domain" description="Nucleoside phosphorylase" evidence="6">
    <location>
        <begin position="7"/>
        <end position="230"/>
    </location>
</feature>
<evidence type="ECO:0000256" key="4">
    <source>
        <dbReference type="ARBA" id="ARBA00022801"/>
    </source>
</evidence>
<dbReference type="Proteomes" id="UP001168575">
    <property type="component" value="Unassembled WGS sequence"/>
</dbReference>
<dbReference type="AlphaFoldDB" id="A0AA43RL04"/>
<gene>
    <name evidence="7" type="ORF">Q3982_08695</name>
</gene>
<evidence type="ECO:0000256" key="3">
    <source>
        <dbReference type="ARBA" id="ARBA00022605"/>
    </source>
</evidence>
<protein>
    <recommendedName>
        <fullName evidence="2">adenosylhomocysteine nucleosidase</fullName>
        <ecNumber evidence="2">3.2.2.9</ecNumber>
    </recommendedName>
</protein>
<dbReference type="Gene3D" id="3.40.50.1580">
    <property type="entry name" value="Nucleoside phosphorylase domain"/>
    <property type="match status" value="1"/>
</dbReference>
<sequence>MTLAYKRIGIIAALDEELADIVEKLQLNEAEEALHTLFHFGTVHEQQVVAVKCGVGKVNAAAATQHLIEKFGCDCVINVGVAGSTNDDVRKNHVVLSTDLHEHDMDCLEGPGVISRMDTSVFLSDKTLLDLAKLKGKALLPEGFLHVGPIVSGDQFVSSKEKTMWLSETFGSLCTEMEGAAIAHVCYLNSVPFLVIRSISDMADEDALDSFESSKDEAVDYTTALLLAMIG</sequence>
<evidence type="ECO:0000313" key="7">
    <source>
        <dbReference type="EMBL" id="MDO4842736.1"/>
    </source>
</evidence>
<dbReference type="InterPro" id="IPR010049">
    <property type="entry name" value="MTA_SAH_Nsdase"/>
</dbReference>
<dbReference type="GO" id="GO:0008930">
    <property type="term" value="F:methylthioadenosine nucleosidase activity"/>
    <property type="evidence" value="ECO:0007669"/>
    <property type="project" value="InterPro"/>
</dbReference>
<comment type="caution">
    <text evidence="7">The sequence shown here is derived from an EMBL/GenBank/DDBJ whole genome shotgun (WGS) entry which is preliminary data.</text>
</comment>
<keyword evidence="3" id="KW-0028">Amino-acid biosynthesis</keyword>